<dbReference type="GO" id="GO:0016614">
    <property type="term" value="F:oxidoreductase activity, acting on CH-OH group of donors"/>
    <property type="evidence" value="ECO:0007669"/>
    <property type="project" value="InterPro"/>
</dbReference>
<evidence type="ECO:0000313" key="4">
    <source>
        <dbReference type="EMBL" id="KAF7363134.1"/>
    </source>
</evidence>
<evidence type="ECO:0000256" key="1">
    <source>
        <dbReference type="ARBA" id="ARBA00001974"/>
    </source>
</evidence>
<dbReference type="InterPro" id="IPR012132">
    <property type="entry name" value="GMC_OxRdtase"/>
</dbReference>
<evidence type="ECO:0000256" key="2">
    <source>
        <dbReference type="ARBA" id="ARBA00010790"/>
    </source>
</evidence>
<dbReference type="Proteomes" id="UP000620124">
    <property type="component" value="Unassembled WGS sequence"/>
</dbReference>
<proteinExistence type="inferred from homology"/>
<evidence type="ECO:0000259" key="3">
    <source>
        <dbReference type="Pfam" id="PF05199"/>
    </source>
</evidence>
<comment type="similarity">
    <text evidence="2">Belongs to the GMC oxidoreductase family.</text>
</comment>
<dbReference type="GO" id="GO:0050660">
    <property type="term" value="F:flavin adenine dinucleotide binding"/>
    <property type="evidence" value="ECO:0007669"/>
    <property type="project" value="InterPro"/>
</dbReference>
<dbReference type="EMBL" id="JACAZI010000004">
    <property type="protein sequence ID" value="KAF7363134.1"/>
    <property type="molecule type" value="Genomic_DNA"/>
</dbReference>
<name>A0A8H6YQ54_9AGAR</name>
<dbReference type="PANTHER" id="PTHR11552:SF78">
    <property type="entry name" value="GLUCOSE-METHANOL-CHOLINE OXIDOREDUCTASE N-TERMINAL DOMAIN-CONTAINING PROTEIN"/>
    <property type="match status" value="1"/>
</dbReference>
<dbReference type="InterPro" id="IPR007867">
    <property type="entry name" value="GMC_OxRtase_C"/>
</dbReference>
<reference evidence="4" key="1">
    <citation type="submission" date="2020-05" db="EMBL/GenBank/DDBJ databases">
        <title>Mycena genomes resolve the evolution of fungal bioluminescence.</title>
        <authorList>
            <person name="Tsai I.J."/>
        </authorList>
    </citation>
    <scope>NUCLEOTIDE SEQUENCE</scope>
    <source>
        <strain evidence="4">CCC161011</strain>
    </source>
</reference>
<comment type="cofactor">
    <cofactor evidence="1">
        <name>FAD</name>
        <dbReference type="ChEBI" id="CHEBI:57692"/>
    </cofactor>
</comment>
<comment type="caution">
    <text evidence="4">The sequence shown here is derived from an EMBL/GenBank/DDBJ whole genome shotgun (WGS) entry which is preliminary data.</text>
</comment>
<dbReference type="OrthoDB" id="269227at2759"/>
<protein>
    <submittedName>
        <fullName evidence="4">Alcohol oxidase</fullName>
    </submittedName>
</protein>
<dbReference type="Pfam" id="PF05199">
    <property type="entry name" value="GMC_oxred_C"/>
    <property type="match status" value="1"/>
</dbReference>
<gene>
    <name evidence="4" type="ORF">MVEN_00665900</name>
</gene>
<dbReference type="SUPFAM" id="SSF51905">
    <property type="entry name" value="FAD/NAD(P)-binding domain"/>
    <property type="match status" value="1"/>
</dbReference>
<dbReference type="AlphaFoldDB" id="A0A8H6YQ54"/>
<dbReference type="InterPro" id="IPR036188">
    <property type="entry name" value="FAD/NAD-bd_sf"/>
</dbReference>
<evidence type="ECO:0000313" key="5">
    <source>
        <dbReference type="Proteomes" id="UP000620124"/>
    </source>
</evidence>
<dbReference type="PANTHER" id="PTHR11552">
    <property type="entry name" value="GLUCOSE-METHANOL-CHOLINE GMC OXIDOREDUCTASE"/>
    <property type="match status" value="1"/>
</dbReference>
<sequence length="102" mass="10948">MIISRWKTSASWQAALLPQIENSASCSSASLWWHVLGTCAMRLRHQFGVLNSRLNVYSVRGLKIADSSVTPSNVGANAHNMTLIIGEKAAIIIADALGIEGV</sequence>
<dbReference type="Gene3D" id="3.50.50.60">
    <property type="entry name" value="FAD/NAD(P)-binding domain"/>
    <property type="match status" value="1"/>
</dbReference>
<accession>A0A8H6YQ54</accession>
<feature type="domain" description="Glucose-methanol-choline oxidoreductase C-terminal" evidence="3">
    <location>
        <begin position="26"/>
        <end position="85"/>
    </location>
</feature>
<organism evidence="4 5">
    <name type="scientific">Mycena venus</name>
    <dbReference type="NCBI Taxonomy" id="2733690"/>
    <lineage>
        <taxon>Eukaryota</taxon>
        <taxon>Fungi</taxon>
        <taxon>Dikarya</taxon>
        <taxon>Basidiomycota</taxon>
        <taxon>Agaricomycotina</taxon>
        <taxon>Agaricomycetes</taxon>
        <taxon>Agaricomycetidae</taxon>
        <taxon>Agaricales</taxon>
        <taxon>Marasmiineae</taxon>
        <taxon>Mycenaceae</taxon>
        <taxon>Mycena</taxon>
    </lineage>
</organism>
<keyword evidence="5" id="KW-1185">Reference proteome</keyword>